<protein>
    <submittedName>
        <fullName evidence="1">Uncharacterized protein</fullName>
    </submittedName>
</protein>
<gene>
    <name evidence="1" type="ORF">EJ02DRAFT_350937</name>
</gene>
<organism evidence="1 2">
    <name type="scientific">Clathrospora elynae</name>
    <dbReference type="NCBI Taxonomy" id="706981"/>
    <lineage>
        <taxon>Eukaryota</taxon>
        <taxon>Fungi</taxon>
        <taxon>Dikarya</taxon>
        <taxon>Ascomycota</taxon>
        <taxon>Pezizomycotina</taxon>
        <taxon>Dothideomycetes</taxon>
        <taxon>Pleosporomycetidae</taxon>
        <taxon>Pleosporales</taxon>
        <taxon>Diademaceae</taxon>
        <taxon>Clathrospora</taxon>
    </lineage>
</organism>
<dbReference type="EMBL" id="ML976070">
    <property type="protein sequence ID" value="KAF1940045.1"/>
    <property type="molecule type" value="Genomic_DNA"/>
</dbReference>
<evidence type="ECO:0000313" key="2">
    <source>
        <dbReference type="Proteomes" id="UP000800038"/>
    </source>
</evidence>
<keyword evidence="2" id="KW-1185">Reference proteome</keyword>
<evidence type="ECO:0000313" key="1">
    <source>
        <dbReference type="EMBL" id="KAF1940045.1"/>
    </source>
</evidence>
<dbReference type="AlphaFoldDB" id="A0A6A5SHC7"/>
<reference evidence="1" key="1">
    <citation type="journal article" date="2020" name="Stud. Mycol.">
        <title>101 Dothideomycetes genomes: a test case for predicting lifestyles and emergence of pathogens.</title>
        <authorList>
            <person name="Haridas S."/>
            <person name="Albert R."/>
            <person name="Binder M."/>
            <person name="Bloem J."/>
            <person name="Labutti K."/>
            <person name="Salamov A."/>
            <person name="Andreopoulos B."/>
            <person name="Baker S."/>
            <person name="Barry K."/>
            <person name="Bills G."/>
            <person name="Bluhm B."/>
            <person name="Cannon C."/>
            <person name="Castanera R."/>
            <person name="Culley D."/>
            <person name="Daum C."/>
            <person name="Ezra D."/>
            <person name="Gonzalez J."/>
            <person name="Henrissat B."/>
            <person name="Kuo A."/>
            <person name="Liang C."/>
            <person name="Lipzen A."/>
            <person name="Lutzoni F."/>
            <person name="Magnuson J."/>
            <person name="Mondo S."/>
            <person name="Nolan M."/>
            <person name="Ohm R."/>
            <person name="Pangilinan J."/>
            <person name="Park H.-J."/>
            <person name="Ramirez L."/>
            <person name="Alfaro M."/>
            <person name="Sun H."/>
            <person name="Tritt A."/>
            <person name="Yoshinaga Y."/>
            <person name="Zwiers L.-H."/>
            <person name="Turgeon B."/>
            <person name="Goodwin S."/>
            <person name="Spatafora J."/>
            <person name="Crous P."/>
            <person name="Grigoriev I."/>
        </authorList>
    </citation>
    <scope>NUCLEOTIDE SEQUENCE</scope>
    <source>
        <strain evidence="1">CBS 161.51</strain>
    </source>
</reference>
<name>A0A6A5SHC7_9PLEO</name>
<accession>A0A6A5SHC7</accession>
<dbReference type="OrthoDB" id="10445920at2759"/>
<proteinExistence type="predicted"/>
<sequence length="78" mass="8878">LQKLHRKCARECNKKNRKSGTKRQSCKDKSGEQTCYDECRNKTCCAGPKQCRSRGETLRYGDGELDCGKWLKVSSESS</sequence>
<dbReference type="Proteomes" id="UP000800038">
    <property type="component" value="Unassembled WGS sequence"/>
</dbReference>
<feature type="non-terminal residue" evidence="1">
    <location>
        <position position="1"/>
    </location>
</feature>